<feature type="domain" description="C2H2-type" evidence="12">
    <location>
        <begin position="561"/>
        <end position="588"/>
    </location>
</feature>
<evidence type="ECO:0000256" key="4">
    <source>
        <dbReference type="ARBA" id="ARBA00022737"/>
    </source>
</evidence>
<dbReference type="Gene3D" id="3.30.160.60">
    <property type="entry name" value="Classic Zinc Finger"/>
    <property type="match status" value="8"/>
</dbReference>
<keyword evidence="6" id="KW-0862">Zinc</keyword>
<dbReference type="InterPro" id="IPR036236">
    <property type="entry name" value="Znf_C2H2_sf"/>
</dbReference>
<evidence type="ECO:0000256" key="7">
    <source>
        <dbReference type="ARBA" id="ARBA00023015"/>
    </source>
</evidence>
<dbReference type="SMART" id="SM00355">
    <property type="entry name" value="ZnF_C2H2"/>
    <property type="match status" value="9"/>
</dbReference>
<dbReference type="SUPFAM" id="SSF57667">
    <property type="entry name" value="beta-beta-alpha zinc fingers"/>
    <property type="match status" value="5"/>
</dbReference>
<accession>A0AAN8WTV4</accession>
<evidence type="ECO:0000256" key="3">
    <source>
        <dbReference type="ARBA" id="ARBA00022723"/>
    </source>
</evidence>
<dbReference type="Proteomes" id="UP001381693">
    <property type="component" value="Unassembled WGS sequence"/>
</dbReference>
<keyword evidence="14" id="KW-1185">Reference proteome</keyword>
<evidence type="ECO:0000259" key="12">
    <source>
        <dbReference type="PROSITE" id="PS50157"/>
    </source>
</evidence>
<dbReference type="Pfam" id="PF00096">
    <property type="entry name" value="zf-C2H2"/>
    <property type="match status" value="4"/>
</dbReference>
<evidence type="ECO:0000256" key="9">
    <source>
        <dbReference type="ARBA" id="ARBA00023163"/>
    </source>
</evidence>
<evidence type="ECO:0000313" key="13">
    <source>
        <dbReference type="EMBL" id="KAK7068638.1"/>
    </source>
</evidence>
<dbReference type="Pfam" id="PF13894">
    <property type="entry name" value="zf-C2H2_4"/>
    <property type="match status" value="1"/>
</dbReference>
<keyword evidence="5 11" id="KW-0863">Zinc-finger</keyword>
<reference evidence="13 14" key="1">
    <citation type="submission" date="2023-11" db="EMBL/GenBank/DDBJ databases">
        <title>Halocaridina rubra genome assembly.</title>
        <authorList>
            <person name="Smith C."/>
        </authorList>
    </citation>
    <scope>NUCLEOTIDE SEQUENCE [LARGE SCALE GENOMIC DNA]</scope>
    <source>
        <strain evidence="13">EP-1</strain>
        <tissue evidence="13">Whole</tissue>
    </source>
</reference>
<dbReference type="GO" id="GO:0000977">
    <property type="term" value="F:RNA polymerase II transcription regulatory region sequence-specific DNA binding"/>
    <property type="evidence" value="ECO:0007669"/>
    <property type="project" value="TreeGrafter"/>
</dbReference>
<dbReference type="FunFam" id="3.30.160.60:FF:000097">
    <property type="entry name" value="Zinc finger protein"/>
    <property type="match status" value="1"/>
</dbReference>
<keyword evidence="8" id="KW-0238">DNA-binding</keyword>
<feature type="domain" description="C2H2-type" evidence="12">
    <location>
        <begin position="504"/>
        <end position="526"/>
    </location>
</feature>
<dbReference type="FunFam" id="3.30.160.60:FF:000100">
    <property type="entry name" value="Zinc finger 45-like"/>
    <property type="match status" value="1"/>
</dbReference>
<proteinExistence type="predicted"/>
<evidence type="ECO:0000256" key="5">
    <source>
        <dbReference type="ARBA" id="ARBA00022771"/>
    </source>
</evidence>
<evidence type="ECO:0000256" key="8">
    <source>
        <dbReference type="ARBA" id="ARBA00023125"/>
    </source>
</evidence>
<keyword evidence="7" id="KW-0805">Transcription regulation</keyword>
<evidence type="ECO:0000256" key="2">
    <source>
        <dbReference type="ARBA" id="ARBA00004123"/>
    </source>
</evidence>
<dbReference type="AlphaFoldDB" id="A0AAN8WTV4"/>
<evidence type="ECO:0000256" key="6">
    <source>
        <dbReference type="ARBA" id="ARBA00022833"/>
    </source>
</evidence>
<dbReference type="PANTHER" id="PTHR24381:SF393">
    <property type="entry name" value="CHROMATIN-LINKED ADAPTOR FOR MSL PROTEINS, ISOFORM B"/>
    <property type="match status" value="1"/>
</dbReference>
<dbReference type="Pfam" id="PF15299">
    <property type="entry name" value="ALS2CR8"/>
    <property type="match status" value="1"/>
</dbReference>
<comment type="subcellular location">
    <subcellularLocation>
        <location evidence="2">Nucleus</location>
    </subcellularLocation>
</comment>
<dbReference type="GO" id="GO:0000981">
    <property type="term" value="F:DNA-binding transcription factor activity, RNA polymerase II-specific"/>
    <property type="evidence" value="ECO:0007669"/>
    <property type="project" value="TreeGrafter"/>
</dbReference>
<dbReference type="EMBL" id="JAXCGZ010017168">
    <property type="protein sequence ID" value="KAK7068638.1"/>
    <property type="molecule type" value="Genomic_DNA"/>
</dbReference>
<dbReference type="PANTHER" id="PTHR24381">
    <property type="entry name" value="ZINC FINGER PROTEIN"/>
    <property type="match status" value="1"/>
</dbReference>
<feature type="domain" description="C2H2-type" evidence="12">
    <location>
        <begin position="733"/>
        <end position="756"/>
    </location>
</feature>
<protein>
    <recommendedName>
        <fullName evidence="12">C2H2-type domain-containing protein</fullName>
    </recommendedName>
</protein>
<evidence type="ECO:0000313" key="14">
    <source>
        <dbReference type="Proteomes" id="UP001381693"/>
    </source>
</evidence>
<evidence type="ECO:0000256" key="1">
    <source>
        <dbReference type="ARBA" id="ARBA00003767"/>
    </source>
</evidence>
<feature type="domain" description="C2H2-type" evidence="12">
    <location>
        <begin position="532"/>
        <end position="559"/>
    </location>
</feature>
<evidence type="ECO:0000256" key="11">
    <source>
        <dbReference type="PROSITE-ProRule" id="PRU00042"/>
    </source>
</evidence>
<comment type="caution">
    <text evidence="13">The sequence shown here is derived from an EMBL/GenBank/DDBJ whole genome shotgun (WGS) entry which is preliminary data.</text>
</comment>
<evidence type="ECO:0000256" key="10">
    <source>
        <dbReference type="ARBA" id="ARBA00023242"/>
    </source>
</evidence>
<dbReference type="InterPro" id="IPR013087">
    <property type="entry name" value="Znf_C2H2_type"/>
</dbReference>
<dbReference type="InterPro" id="IPR029309">
    <property type="entry name" value="CaRF"/>
</dbReference>
<feature type="non-terminal residue" evidence="13">
    <location>
        <position position="1"/>
    </location>
</feature>
<dbReference type="FunFam" id="3.30.160.60:FF:000870">
    <property type="entry name" value="zinc finger protein 197 isoform X1"/>
    <property type="match status" value="1"/>
</dbReference>
<keyword evidence="10" id="KW-0539">Nucleus</keyword>
<name>A0AAN8WTV4_HALRR</name>
<dbReference type="GO" id="GO:0005634">
    <property type="term" value="C:nucleus"/>
    <property type="evidence" value="ECO:0007669"/>
    <property type="project" value="UniProtKB-SubCell"/>
</dbReference>
<organism evidence="13 14">
    <name type="scientific">Halocaridina rubra</name>
    <name type="common">Hawaiian red shrimp</name>
    <dbReference type="NCBI Taxonomy" id="373956"/>
    <lineage>
        <taxon>Eukaryota</taxon>
        <taxon>Metazoa</taxon>
        <taxon>Ecdysozoa</taxon>
        <taxon>Arthropoda</taxon>
        <taxon>Crustacea</taxon>
        <taxon>Multicrustacea</taxon>
        <taxon>Malacostraca</taxon>
        <taxon>Eumalacostraca</taxon>
        <taxon>Eucarida</taxon>
        <taxon>Decapoda</taxon>
        <taxon>Pleocyemata</taxon>
        <taxon>Caridea</taxon>
        <taxon>Atyoidea</taxon>
        <taxon>Atyidae</taxon>
        <taxon>Halocaridina</taxon>
    </lineage>
</organism>
<dbReference type="GO" id="GO:0008270">
    <property type="term" value="F:zinc ion binding"/>
    <property type="evidence" value="ECO:0007669"/>
    <property type="project" value="UniProtKB-KW"/>
</dbReference>
<keyword evidence="3" id="KW-0479">Metal-binding</keyword>
<feature type="domain" description="C2H2-type" evidence="12">
    <location>
        <begin position="648"/>
        <end position="676"/>
    </location>
</feature>
<feature type="domain" description="C2H2-type" evidence="12">
    <location>
        <begin position="619"/>
        <end position="647"/>
    </location>
</feature>
<dbReference type="PROSITE" id="PS50157">
    <property type="entry name" value="ZINC_FINGER_C2H2_2"/>
    <property type="match status" value="9"/>
</dbReference>
<sequence length="841" mass="96214">TGKSDSNKEIKAKCPAKIILKEVLKFPDYKIQSSCEKKDMQKFSQVLRNDLKHGATVMESRIYIDFPKPEDHVHISTIEEKKPSKRCLVCNAILLSSTRSAFAIFSKEVRTSHRQLEVHSLLSEVLKQDLVAQDLHSTVVCSKCFNLLDDIDFLEKQLSYKRQDIAEKYSRTANLAIEDRETLNESCCDIKIGNDDGGREDYALRHRKINGKGTPTKTGRRGRPLHYHKRKGRGRFRGKSSSVIPQSASDKRKVVGFLQRYKKDNEGFLKMRPIRNKKDLGSEKDSKERVNTFICGVSENNISDSPTANNNYKTSRHQETHDICSDTSSHQLTTEPNNTSTCQEPLEENVSTSLLKDHENINNASQFVRVPENSDNSYSLEKGPVKSKRTIFLKIPNLIKIAGQSNSADSQEVSEKSIVKIEYDEDNIKPIPVMMLPSTNSTTAPSLKENLKTNCMLSSFDQSEEYSIDAEMDSDSTECSASVKIEGEQQMRKKRQKRKQNGMFSCSECSEKFFTRAEVRQHIKLHPRSLNYDCKQCSKSFLDKYRLKAHLKTHGEREKSYSCDICHRSYYNSYHLKRHTKTHAEGEAGQYVCNVCGKVLSTQNGLDSHMLTHTGEKPFQCEHCGATFRQMSNLNTHIKELHLQKKNHTCQICQASFVRRRLLDYHINRVHTGERPYKCETCGAGFVYPHCYRTHLRKHTGDKPFECHICSKQFSTRENRNAHMYVHSKKKPYECKICGAGFMRKPLCVAHISSHSFTGNPADKISFNSPKLLLSSYKTSQKNITSDEMKRAIAAVSIGDHIDDSEDRTQLVIATDDRRVENVEHYFTTLQHVVEVQPEDF</sequence>
<dbReference type="PROSITE" id="PS00028">
    <property type="entry name" value="ZINC_FINGER_C2H2_1"/>
    <property type="match status" value="9"/>
</dbReference>
<keyword evidence="9" id="KW-0804">Transcription</keyword>
<feature type="domain" description="C2H2-type" evidence="12">
    <location>
        <begin position="591"/>
        <end position="618"/>
    </location>
</feature>
<comment type="function">
    <text evidence="1">May be involved in transcriptional regulation.</text>
</comment>
<gene>
    <name evidence="13" type="ORF">SK128_020806</name>
</gene>
<feature type="domain" description="C2H2-type" evidence="12">
    <location>
        <begin position="705"/>
        <end position="732"/>
    </location>
</feature>
<feature type="domain" description="C2H2-type" evidence="12">
    <location>
        <begin position="677"/>
        <end position="704"/>
    </location>
</feature>
<keyword evidence="4" id="KW-0677">Repeat</keyword>